<organism evidence="1 2">
    <name type="scientific">Jimgerdemannia flammicorona</name>
    <dbReference type="NCBI Taxonomy" id="994334"/>
    <lineage>
        <taxon>Eukaryota</taxon>
        <taxon>Fungi</taxon>
        <taxon>Fungi incertae sedis</taxon>
        <taxon>Mucoromycota</taxon>
        <taxon>Mucoromycotina</taxon>
        <taxon>Endogonomycetes</taxon>
        <taxon>Endogonales</taxon>
        <taxon>Endogonaceae</taxon>
        <taxon>Jimgerdemannia</taxon>
    </lineage>
</organism>
<dbReference type="Proteomes" id="UP000274822">
    <property type="component" value="Unassembled WGS sequence"/>
</dbReference>
<reference evidence="1 2" key="1">
    <citation type="journal article" date="2018" name="New Phytol.">
        <title>Phylogenomics of Endogonaceae and evolution of mycorrhizas within Mucoromycota.</title>
        <authorList>
            <person name="Chang Y."/>
            <person name="Desiro A."/>
            <person name="Na H."/>
            <person name="Sandor L."/>
            <person name="Lipzen A."/>
            <person name="Clum A."/>
            <person name="Barry K."/>
            <person name="Grigoriev I.V."/>
            <person name="Martin F.M."/>
            <person name="Stajich J.E."/>
            <person name="Smith M.E."/>
            <person name="Bonito G."/>
            <person name="Spatafora J.W."/>
        </authorList>
    </citation>
    <scope>NUCLEOTIDE SEQUENCE [LARGE SCALE GENOMIC DNA]</scope>
    <source>
        <strain evidence="1 2">AD002</strain>
    </source>
</reference>
<evidence type="ECO:0000313" key="2">
    <source>
        <dbReference type="Proteomes" id="UP000274822"/>
    </source>
</evidence>
<name>A0A433QXV6_9FUNG</name>
<gene>
    <name evidence="1" type="ORF">BC938DRAFT_479340</name>
</gene>
<dbReference type="AlphaFoldDB" id="A0A433QXV6"/>
<proteinExistence type="predicted"/>
<comment type="caution">
    <text evidence="1">The sequence shown here is derived from an EMBL/GenBank/DDBJ whole genome shotgun (WGS) entry which is preliminary data.</text>
</comment>
<sequence length="119" mass="13279">MGVFTFPKANIVPNYELRISVHMPNDPPQNIVAWKVHQPYGMETSRLHHLEWEDGATFAQRVVAAVFNPLKLVLPTTVSATDLHGREEGLTWPVGVEELELQDPTVLDAIGTREQALAL</sequence>
<accession>A0A433QXV6</accession>
<dbReference type="EMBL" id="RBNJ01000382">
    <property type="protein sequence ID" value="RUS34653.1"/>
    <property type="molecule type" value="Genomic_DNA"/>
</dbReference>
<keyword evidence="2" id="KW-1185">Reference proteome</keyword>
<evidence type="ECO:0000313" key="1">
    <source>
        <dbReference type="EMBL" id="RUS34653.1"/>
    </source>
</evidence>
<protein>
    <submittedName>
        <fullName evidence="1">Uncharacterized protein</fullName>
    </submittedName>
</protein>